<sequence>MAIVLLDPELVIARLADQVPPPSLRRVAAAAELAAASEDLKQVPAAYVVPAAERASQNQFATGGVLQRNQVRFAVVLAVSNVSDMRGEKAQADLRILRTSVITALLGWSPDSAFDPVEYVGGRLLRLSDAVLWWQDEFLTAHQLRYV</sequence>
<gene>
    <name evidence="1" type="ORF">EBAPG3_010530</name>
</gene>
<dbReference type="InterPro" id="IPR056912">
    <property type="entry name" value="Phage_JBD30_tail_term-like"/>
</dbReference>
<keyword evidence="2" id="KW-1185">Reference proteome</keyword>
<dbReference type="EMBL" id="CP021106">
    <property type="protein sequence ID" value="ARO88178.1"/>
    <property type="molecule type" value="Genomic_DNA"/>
</dbReference>
<reference evidence="1 2" key="1">
    <citation type="journal article" date="2015" name="Int. J. Syst. Evol. Microbiol.">
        <title>Nitrosospira lacus sp. nov., a psychrotolerant, ammonia-oxidizing bacterium from sandy lake sediment.</title>
        <authorList>
            <person name="Urakawa H."/>
            <person name="Garcia J.C."/>
            <person name="Nielsen J.L."/>
            <person name="Le V.Q."/>
            <person name="Kozlowski J.A."/>
            <person name="Stein L.Y."/>
            <person name="Lim C.K."/>
            <person name="Pommerening-Roser A."/>
            <person name="Martens-Habbena W."/>
            <person name="Stahl D.A."/>
            <person name="Klotz M.G."/>
        </authorList>
    </citation>
    <scope>NUCLEOTIDE SEQUENCE [LARGE SCALE GENOMIC DNA]</scope>
    <source>
        <strain evidence="1 2">APG3</strain>
    </source>
</reference>
<proteinExistence type="predicted"/>
<name>A0A1W6SQS0_9PROT</name>
<dbReference type="eggNOG" id="ENOG502ZAPX">
    <property type="taxonomic scope" value="Bacteria"/>
</dbReference>
<protein>
    <submittedName>
        <fullName evidence="1">Uncharacterized protein</fullName>
    </submittedName>
</protein>
<evidence type="ECO:0000313" key="2">
    <source>
        <dbReference type="Proteomes" id="UP000012179"/>
    </source>
</evidence>
<dbReference type="OrthoDB" id="8777962at2"/>
<dbReference type="RefSeq" id="WP_004181390.1">
    <property type="nucleotide sequence ID" value="NZ_CP021106.3"/>
</dbReference>
<organism evidence="1 2">
    <name type="scientific">Nitrosospira lacus</name>
    <dbReference type="NCBI Taxonomy" id="1288494"/>
    <lineage>
        <taxon>Bacteria</taxon>
        <taxon>Pseudomonadati</taxon>
        <taxon>Pseudomonadota</taxon>
        <taxon>Betaproteobacteria</taxon>
        <taxon>Nitrosomonadales</taxon>
        <taxon>Nitrosomonadaceae</taxon>
        <taxon>Nitrosospira</taxon>
    </lineage>
</organism>
<accession>A0A1W6SQS0</accession>
<dbReference type="Pfam" id="PF23840">
    <property type="entry name" value="Phage_tail_terminator"/>
    <property type="match status" value="1"/>
</dbReference>
<dbReference type="Proteomes" id="UP000012179">
    <property type="component" value="Chromosome"/>
</dbReference>
<dbReference type="AlphaFoldDB" id="A0A1W6SQS0"/>
<dbReference type="KEGG" id="nlc:EBAPG3_010530"/>
<evidence type="ECO:0000313" key="1">
    <source>
        <dbReference type="EMBL" id="ARO88178.1"/>
    </source>
</evidence>